<evidence type="ECO:0000313" key="7">
    <source>
        <dbReference type="EnsemblPlants" id="OB03G48290.1"/>
    </source>
</evidence>
<dbReference type="GO" id="GO:0009734">
    <property type="term" value="P:auxin-activated signaling pathway"/>
    <property type="evidence" value="ECO:0007669"/>
    <property type="project" value="InterPro"/>
</dbReference>
<dbReference type="Proteomes" id="UP000006038">
    <property type="component" value="Chromosome 3"/>
</dbReference>
<dbReference type="OMA" id="WATTVAC"/>
<dbReference type="STRING" id="4533.J3LUV3"/>
<dbReference type="AlphaFoldDB" id="J3LUV3"/>
<feature type="transmembrane region" description="Helical" evidence="6">
    <location>
        <begin position="39"/>
        <end position="60"/>
    </location>
</feature>
<evidence type="ECO:0000256" key="6">
    <source>
        <dbReference type="SAM" id="Phobius"/>
    </source>
</evidence>
<keyword evidence="3 6" id="KW-0812">Transmembrane</keyword>
<reference evidence="7" key="1">
    <citation type="journal article" date="2013" name="Nat. Commun.">
        <title>Whole-genome sequencing of Oryza brachyantha reveals mechanisms underlying Oryza genome evolution.</title>
        <authorList>
            <person name="Chen J."/>
            <person name="Huang Q."/>
            <person name="Gao D."/>
            <person name="Wang J."/>
            <person name="Lang Y."/>
            <person name="Liu T."/>
            <person name="Li B."/>
            <person name="Bai Z."/>
            <person name="Luis Goicoechea J."/>
            <person name="Liang C."/>
            <person name="Chen C."/>
            <person name="Zhang W."/>
            <person name="Sun S."/>
            <person name="Liao Y."/>
            <person name="Zhang X."/>
            <person name="Yang L."/>
            <person name="Song C."/>
            <person name="Wang M."/>
            <person name="Shi J."/>
            <person name="Liu G."/>
            <person name="Liu J."/>
            <person name="Zhou H."/>
            <person name="Zhou W."/>
            <person name="Yu Q."/>
            <person name="An N."/>
            <person name="Chen Y."/>
            <person name="Cai Q."/>
            <person name="Wang B."/>
            <person name="Liu B."/>
            <person name="Min J."/>
            <person name="Huang Y."/>
            <person name="Wu H."/>
            <person name="Li Z."/>
            <person name="Zhang Y."/>
            <person name="Yin Y."/>
            <person name="Song W."/>
            <person name="Jiang J."/>
            <person name="Jackson S.A."/>
            <person name="Wing R.A."/>
            <person name="Wang J."/>
            <person name="Chen M."/>
        </authorList>
    </citation>
    <scope>NUCLEOTIDE SEQUENCE [LARGE SCALE GENOMIC DNA]</scope>
    <source>
        <strain evidence="7">cv. IRGC 101232</strain>
    </source>
</reference>
<feature type="transmembrane region" description="Helical" evidence="6">
    <location>
        <begin position="6"/>
        <end position="27"/>
    </location>
</feature>
<evidence type="ECO:0000256" key="1">
    <source>
        <dbReference type="ARBA" id="ARBA00004370"/>
    </source>
</evidence>
<proteinExistence type="inferred from homology"/>
<dbReference type="GO" id="GO:0016020">
    <property type="term" value="C:membrane"/>
    <property type="evidence" value="ECO:0007669"/>
    <property type="project" value="UniProtKB-SubCell"/>
</dbReference>
<keyword evidence="8" id="KW-1185">Reference proteome</keyword>
<evidence type="ECO:0000256" key="3">
    <source>
        <dbReference type="ARBA" id="ARBA00022692"/>
    </source>
</evidence>
<keyword evidence="5 6" id="KW-0472">Membrane</keyword>
<dbReference type="HOGENOM" id="CLU_1597024_0_0_1"/>
<dbReference type="Gramene" id="OB03G48290.1">
    <property type="protein sequence ID" value="OB03G48290.1"/>
    <property type="gene ID" value="OB03G48290"/>
</dbReference>
<comment type="subcellular location">
    <subcellularLocation>
        <location evidence="1">Membrane</location>
    </subcellularLocation>
</comment>
<evidence type="ECO:0000256" key="5">
    <source>
        <dbReference type="ARBA" id="ARBA00023136"/>
    </source>
</evidence>
<evidence type="ECO:0000256" key="4">
    <source>
        <dbReference type="ARBA" id="ARBA00022989"/>
    </source>
</evidence>
<reference evidence="7" key="2">
    <citation type="submission" date="2013-04" db="UniProtKB">
        <authorList>
            <consortium name="EnsemblPlants"/>
        </authorList>
    </citation>
    <scope>IDENTIFICATION</scope>
</reference>
<organism evidence="7">
    <name type="scientific">Oryza brachyantha</name>
    <name type="common">malo sina</name>
    <dbReference type="NCBI Taxonomy" id="4533"/>
    <lineage>
        <taxon>Eukaryota</taxon>
        <taxon>Viridiplantae</taxon>
        <taxon>Streptophyta</taxon>
        <taxon>Embryophyta</taxon>
        <taxon>Tracheophyta</taxon>
        <taxon>Spermatophyta</taxon>
        <taxon>Magnoliopsida</taxon>
        <taxon>Liliopsida</taxon>
        <taxon>Poales</taxon>
        <taxon>Poaceae</taxon>
        <taxon>BOP clade</taxon>
        <taxon>Oryzoideae</taxon>
        <taxon>Oryzeae</taxon>
        <taxon>Oryzinae</taxon>
        <taxon>Oryza</taxon>
    </lineage>
</organism>
<keyword evidence="4 6" id="KW-1133">Transmembrane helix</keyword>
<feature type="transmembrane region" description="Helical" evidence="6">
    <location>
        <begin position="66"/>
        <end position="93"/>
    </location>
</feature>
<dbReference type="EnsemblPlants" id="OB03G48290.1">
    <property type="protein sequence ID" value="OB03G48290.1"/>
    <property type="gene ID" value="OB03G48290"/>
</dbReference>
<accession>J3LUV3</accession>
<comment type="similarity">
    <text evidence="2">Belongs to the tetraspanin (TM4SF) family.</text>
</comment>
<dbReference type="InterPro" id="IPR044991">
    <property type="entry name" value="TET_plant"/>
</dbReference>
<evidence type="ECO:0000313" key="8">
    <source>
        <dbReference type="Proteomes" id="UP000006038"/>
    </source>
</evidence>
<dbReference type="PANTHER" id="PTHR32191">
    <property type="entry name" value="TETRASPANIN-8-RELATED"/>
    <property type="match status" value="1"/>
</dbReference>
<sequence>MADERVIVKILSVVVAFKMSMVIMIVGGIKAPKVCNSGILLWPMIAIGLFLVVTCMFGCCGVSEDGIFICFLAGVLIAMLSLVVFVLFAFIAVGGIDAGQVKLQEYKLEDYRGWLRGRVADPHYWATTVACLRRRDVCELSSDPNLAEKYNNDNYVISPIEVAYFRL</sequence>
<name>J3LUV3_ORYBR</name>
<protein>
    <submittedName>
        <fullName evidence="7">Uncharacterized protein</fullName>
    </submittedName>
</protein>
<evidence type="ECO:0000256" key="2">
    <source>
        <dbReference type="ARBA" id="ARBA00006840"/>
    </source>
</evidence>